<feature type="compositionally biased region" description="Polar residues" evidence="1">
    <location>
        <begin position="197"/>
        <end position="214"/>
    </location>
</feature>
<name>B4PR19_DROYA</name>
<dbReference type="OrthoDB" id="7740281at2759"/>
<evidence type="ECO:0000256" key="1">
    <source>
        <dbReference type="SAM" id="MobiDB-lite"/>
    </source>
</evidence>
<protein>
    <submittedName>
        <fullName evidence="2">Mst89B</fullName>
    </submittedName>
</protein>
<sequence length="388" mass="43146">MANNSTAKKVMQVSEEMAPAVHIPVMVGNEIFVLTQQDIRRVEDIRVLSYNRLVPNGQFPPLDTSSPGPVHFSPPNTTNFYTLDDLIRNATGKRVRMQMDIDEDVKHPTKSTNDTCRNFQENSYPVKTVASVSTQLGWSKKKAESDSRFPLCYSAGTSTSGLMTNTGCQHSPRCETHHSSCQTQNLSNKPPTVRNEIPQNANCQTQTSPGTSSIVKKESPPKNASCQTQSCLSPNAYMKKEPQAWTCHTQPITNSTGCGSSHSHLFETTSAESYTSAECDYTSSAESNSPCQHCKSQQTCTEQELLVPVQPQVPSPMRPQEQPCTSRQMRVDLCRQVKHSHNCYRTIPLGNTPYPRVPDSNQIRKQTYGLSGYIGPNSNHEMLQQEQE</sequence>
<accession>B4PR19</accession>
<dbReference type="AlphaFoldDB" id="B4PR19"/>
<dbReference type="EMBL" id="CM000160">
    <property type="protein sequence ID" value="EDW97341.2"/>
    <property type="molecule type" value="Genomic_DNA"/>
</dbReference>
<keyword evidence="3" id="KW-1185">Reference proteome</keyword>
<evidence type="ECO:0000313" key="2">
    <source>
        <dbReference type="EMBL" id="EDW97341.2"/>
    </source>
</evidence>
<proteinExistence type="predicted"/>
<feature type="region of interest" description="Disordered" evidence="1">
    <location>
        <begin position="179"/>
        <end position="227"/>
    </location>
</feature>
<evidence type="ECO:0000313" key="3">
    <source>
        <dbReference type="Proteomes" id="UP000002282"/>
    </source>
</evidence>
<dbReference type="KEGG" id="dya:Dyak_GE24383"/>
<feature type="compositionally biased region" description="Polar residues" evidence="1">
    <location>
        <begin position="179"/>
        <end position="190"/>
    </location>
</feature>
<reference evidence="2 3" key="1">
    <citation type="journal article" date="2007" name="Nature">
        <title>Evolution of genes and genomes on the Drosophila phylogeny.</title>
        <authorList>
            <consortium name="Drosophila 12 Genomes Consortium"/>
            <person name="Clark A.G."/>
            <person name="Eisen M.B."/>
            <person name="Smith D.R."/>
            <person name="Bergman C.M."/>
            <person name="Oliver B."/>
            <person name="Markow T.A."/>
            <person name="Kaufman T.C."/>
            <person name="Kellis M."/>
            <person name="Gelbart W."/>
            <person name="Iyer V.N."/>
            <person name="Pollard D.A."/>
            <person name="Sackton T.B."/>
            <person name="Larracuente A.M."/>
            <person name="Singh N.D."/>
            <person name="Abad J.P."/>
            <person name="Abt D.N."/>
            <person name="Adryan B."/>
            <person name="Aguade M."/>
            <person name="Akashi H."/>
            <person name="Anderson W.W."/>
            <person name="Aquadro C.F."/>
            <person name="Ardell D.H."/>
            <person name="Arguello R."/>
            <person name="Artieri C.G."/>
            <person name="Barbash D.A."/>
            <person name="Barker D."/>
            <person name="Barsanti P."/>
            <person name="Batterham P."/>
            <person name="Batzoglou S."/>
            <person name="Begun D."/>
            <person name="Bhutkar A."/>
            <person name="Blanco E."/>
            <person name="Bosak S.A."/>
            <person name="Bradley R.K."/>
            <person name="Brand A.D."/>
            <person name="Brent M.R."/>
            <person name="Brooks A.N."/>
            <person name="Brown R.H."/>
            <person name="Butlin R.K."/>
            <person name="Caggese C."/>
            <person name="Calvi B.R."/>
            <person name="Bernardo de Carvalho A."/>
            <person name="Caspi A."/>
            <person name="Castrezana S."/>
            <person name="Celniker S.E."/>
            <person name="Chang J.L."/>
            <person name="Chapple C."/>
            <person name="Chatterji S."/>
            <person name="Chinwalla A."/>
            <person name="Civetta A."/>
            <person name="Clifton S.W."/>
            <person name="Comeron J.M."/>
            <person name="Costello J.C."/>
            <person name="Coyne J.A."/>
            <person name="Daub J."/>
            <person name="David R.G."/>
            <person name="Delcher A.L."/>
            <person name="Delehaunty K."/>
            <person name="Do C.B."/>
            <person name="Ebling H."/>
            <person name="Edwards K."/>
            <person name="Eickbush T."/>
            <person name="Evans J.D."/>
            <person name="Filipski A."/>
            <person name="Findeiss S."/>
            <person name="Freyhult E."/>
            <person name="Fulton L."/>
            <person name="Fulton R."/>
            <person name="Garcia A.C."/>
            <person name="Gardiner A."/>
            <person name="Garfield D.A."/>
            <person name="Garvin B.E."/>
            <person name="Gibson G."/>
            <person name="Gilbert D."/>
            <person name="Gnerre S."/>
            <person name="Godfrey J."/>
            <person name="Good R."/>
            <person name="Gotea V."/>
            <person name="Gravely B."/>
            <person name="Greenberg A.J."/>
            <person name="Griffiths-Jones S."/>
            <person name="Gross S."/>
            <person name="Guigo R."/>
            <person name="Gustafson E.A."/>
            <person name="Haerty W."/>
            <person name="Hahn M.W."/>
            <person name="Halligan D.L."/>
            <person name="Halpern A.L."/>
            <person name="Halter G.M."/>
            <person name="Han M.V."/>
            <person name="Heger A."/>
            <person name="Hillier L."/>
            <person name="Hinrichs A.S."/>
            <person name="Holmes I."/>
            <person name="Hoskins R.A."/>
            <person name="Hubisz M.J."/>
            <person name="Hultmark D."/>
            <person name="Huntley M.A."/>
            <person name="Jaffe D.B."/>
            <person name="Jagadeeshan S."/>
            <person name="Jeck W.R."/>
            <person name="Johnson J."/>
            <person name="Jones C.D."/>
            <person name="Jordan W.C."/>
            <person name="Karpen G.H."/>
            <person name="Kataoka E."/>
            <person name="Keightley P.D."/>
            <person name="Kheradpour P."/>
            <person name="Kirkness E.F."/>
            <person name="Koerich L.B."/>
            <person name="Kristiansen K."/>
            <person name="Kudrna D."/>
            <person name="Kulathinal R.J."/>
            <person name="Kumar S."/>
            <person name="Kwok R."/>
            <person name="Lander E."/>
            <person name="Langley C.H."/>
            <person name="Lapoint R."/>
            <person name="Lazzaro B.P."/>
            <person name="Lee S.J."/>
            <person name="Levesque L."/>
            <person name="Li R."/>
            <person name="Lin C.F."/>
            <person name="Lin M.F."/>
            <person name="Lindblad-Toh K."/>
            <person name="Llopart A."/>
            <person name="Long M."/>
            <person name="Low L."/>
            <person name="Lozovsky E."/>
            <person name="Lu J."/>
            <person name="Luo M."/>
            <person name="Machado C.A."/>
            <person name="Makalowski W."/>
            <person name="Marzo M."/>
            <person name="Matsuda M."/>
            <person name="Matzkin L."/>
            <person name="McAllister B."/>
            <person name="McBride C.S."/>
            <person name="McKernan B."/>
            <person name="McKernan K."/>
            <person name="Mendez-Lago M."/>
            <person name="Minx P."/>
            <person name="Mollenhauer M.U."/>
            <person name="Montooth K."/>
            <person name="Mount S.M."/>
            <person name="Mu X."/>
            <person name="Myers E."/>
            <person name="Negre B."/>
            <person name="Newfeld S."/>
            <person name="Nielsen R."/>
            <person name="Noor M.A."/>
            <person name="O'Grady P."/>
            <person name="Pachter L."/>
            <person name="Papaceit M."/>
            <person name="Parisi M.J."/>
            <person name="Parisi M."/>
            <person name="Parts L."/>
            <person name="Pedersen J.S."/>
            <person name="Pesole G."/>
            <person name="Phillippy A.M."/>
            <person name="Ponting C.P."/>
            <person name="Pop M."/>
            <person name="Porcelli D."/>
            <person name="Powell J.R."/>
            <person name="Prohaska S."/>
            <person name="Pruitt K."/>
            <person name="Puig M."/>
            <person name="Quesneville H."/>
            <person name="Ram K.R."/>
            <person name="Rand D."/>
            <person name="Rasmussen M.D."/>
            <person name="Reed L.K."/>
            <person name="Reenan R."/>
            <person name="Reily A."/>
            <person name="Remington K.A."/>
            <person name="Rieger T.T."/>
            <person name="Ritchie M.G."/>
            <person name="Robin C."/>
            <person name="Rogers Y.H."/>
            <person name="Rohde C."/>
            <person name="Rozas J."/>
            <person name="Rubenfield M.J."/>
            <person name="Ruiz A."/>
            <person name="Russo S."/>
            <person name="Salzberg S.L."/>
            <person name="Sanchez-Gracia A."/>
            <person name="Saranga D.J."/>
            <person name="Sato H."/>
            <person name="Schaeffer S.W."/>
            <person name="Schatz M.C."/>
            <person name="Schlenke T."/>
            <person name="Schwartz R."/>
            <person name="Segarra C."/>
            <person name="Singh R.S."/>
            <person name="Sirot L."/>
            <person name="Sirota M."/>
            <person name="Sisneros N.B."/>
            <person name="Smith C.D."/>
            <person name="Smith T.F."/>
            <person name="Spieth J."/>
            <person name="Stage D.E."/>
            <person name="Stark A."/>
            <person name="Stephan W."/>
            <person name="Strausberg R.L."/>
            <person name="Strempel S."/>
            <person name="Sturgill D."/>
            <person name="Sutton G."/>
            <person name="Sutton G.G."/>
            <person name="Tao W."/>
            <person name="Teichmann S."/>
            <person name="Tobari Y.N."/>
            <person name="Tomimura Y."/>
            <person name="Tsolas J.M."/>
            <person name="Valente V.L."/>
            <person name="Venter E."/>
            <person name="Venter J.C."/>
            <person name="Vicario S."/>
            <person name="Vieira F.G."/>
            <person name="Vilella A.J."/>
            <person name="Villasante A."/>
            <person name="Walenz B."/>
            <person name="Wang J."/>
            <person name="Wasserman M."/>
            <person name="Watts T."/>
            <person name="Wilson D."/>
            <person name="Wilson R.K."/>
            <person name="Wing R.A."/>
            <person name="Wolfner M.F."/>
            <person name="Wong A."/>
            <person name="Wong G.K."/>
            <person name="Wu C.I."/>
            <person name="Wu G."/>
            <person name="Yamamoto D."/>
            <person name="Yang H.P."/>
            <person name="Yang S.P."/>
            <person name="Yorke J.A."/>
            <person name="Yoshida K."/>
            <person name="Zdobnov E."/>
            <person name="Zhang P."/>
            <person name="Zhang Y."/>
            <person name="Zimin A.V."/>
            <person name="Baldwin J."/>
            <person name="Abdouelleil A."/>
            <person name="Abdulkadir J."/>
            <person name="Abebe A."/>
            <person name="Abera B."/>
            <person name="Abreu J."/>
            <person name="Acer S.C."/>
            <person name="Aftuck L."/>
            <person name="Alexander A."/>
            <person name="An P."/>
            <person name="Anderson E."/>
            <person name="Anderson S."/>
            <person name="Arachi H."/>
            <person name="Azer M."/>
            <person name="Bachantsang P."/>
            <person name="Barry A."/>
            <person name="Bayul T."/>
            <person name="Berlin A."/>
            <person name="Bessette D."/>
            <person name="Bloom T."/>
            <person name="Blye J."/>
            <person name="Boguslavskiy L."/>
            <person name="Bonnet C."/>
            <person name="Boukhgalter B."/>
            <person name="Bourzgui I."/>
            <person name="Brown A."/>
            <person name="Cahill P."/>
            <person name="Channer S."/>
            <person name="Cheshatsang Y."/>
            <person name="Chuda L."/>
            <person name="Citroen M."/>
            <person name="Collymore A."/>
            <person name="Cooke P."/>
            <person name="Costello M."/>
            <person name="D'Aco K."/>
            <person name="Daza R."/>
            <person name="De Haan G."/>
            <person name="DeGray S."/>
            <person name="DeMaso C."/>
            <person name="Dhargay N."/>
            <person name="Dooley K."/>
            <person name="Dooley E."/>
            <person name="Doricent M."/>
            <person name="Dorje P."/>
            <person name="Dorjee K."/>
            <person name="Dupes A."/>
            <person name="Elong R."/>
            <person name="Falk J."/>
            <person name="Farina A."/>
            <person name="Faro S."/>
            <person name="Ferguson D."/>
            <person name="Fisher S."/>
            <person name="Foley C.D."/>
            <person name="Franke A."/>
            <person name="Friedrich D."/>
            <person name="Gadbois L."/>
            <person name="Gearin G."/>
            <person name="Gearin C.R."/>
            <person name="Giannoukos G."/>
            <person name="Goode T."/>
            <person name="Graham J."/>
            <person name="Grandbois E."/>
            <person name="Grewal S."/>
            <person name="Gyaltsen K."/>
            <person name="Hafez N."/>
            <person name="Hagos B."/>
            <person name="Hall J."/>
            <person name="Henson C."/>
            <person name="Hollinger A."/>
            <person name="Honan T."/>
            <person name="Huard M.D."/>
            <person name="Hughes L."/>
            <person name="Hurhula B."/>
            <person name="Husby M.E."/>
            <person name="Kamat A."/>
            <person name="Kanga B."/>
            <person name="Kashin S."/>
            <person name="Khazanovich D."/>
            <person name="Kisner P."/>
            <person name="Lance K."/>
            <person name="Lara M."/>
            <person name="Lee W."/>
            <person name="Lennon N."/>
            <person name="Letendre F."/>
            <person name="LeVine R."/>
            <person name="Lipovsky A."/>
            <person name="Liu X."/>
            <person name="Liu J."/>
            <person name="Liu S."/>
            <person name="Lokyitsang T."/>
            <person name="Lokyitsang Y."/>
            <person name="Lubonja R."/>
            <person name="Lui A."/>
            <person name="MacDonald P."/>
            <person name="Magnisalis V."/>
            <person name="Maru K."/>
            <person name="Matthews C."/>
            <person name="McCusker W."/>
            <person name="McDonough S."/>
            <person name="Mehta T."/>
            <person name="Meldrim J."/>
            <person name="Meneus L."/>
            <person name="Mihai O."/>
            <person name="Mihalev A."/>
            <person name="Mihova T."/>
            <person name="Mittelman R."/>
            <person name="Mlenga V."/>
            <person name="Montmayeur A."/>
            <person name="Mulrain L."/>
            <person name="Navidi A."/>
            <person name="Naylor J."/>
            <person name="Negash T."/>
            <person name="Nguyen T."/>
            <person name="Nguyen N."/>
            <person name="Nicol R."/>
            <person name="Norbu C."/>
            <person name="Norbu N."/>
            <person name="Novod N."/>
            <person name="O'Neill B."/>
            <person name="Osman S."/>
            <person name="Markiewicz E."/>
            <person name="Oyono O.L."/>
            <person name="Patti C."/>
            <person name="Phunkhang P."/>
            <person name="Pierre F."/>
            <person name="Priest M."/>
            <person name="Raghuraman S."/>
            <person name="Rege F."/>
            <person name="Reyes R."/>
            <person name="Rise C."/>
            <person name="Rogov P."/>
            <person name="Ross K."/>
            <person name="Ryan E."/>
            <person name="Settipalli S."/>
            <person name="Shea T."/>
            <person name="Sherpa N."/>
            <person name="Shi L."/>
            <person name="Shih D."/>
            <person name="Sparrow T."/>
            <person name="Spaulding J."/>
            <person name="Stalker J."/>
            <person name="Stange-Thomann N."/>
            <person name="Stavropoulos S."/>
            <person name="Stone C."/>
            <person name="Strader C."/>
            <person name="Tesfaye S."/>
            <person name="Thomson T."/>
            <person name="Thoulutsang Y."/>
            <person name="Thoulutsang D."/>
            <person name="Topham K."/>
            <person name="Topping I."/>
            <person name="Tsamla T."/>
            <person name="Vassiliev H."/>
            <person name="Vo A."/>
            <person name="Wangchuk T."/>
            <person name="Wangdi T."/>
            <person name="Weiand M."/>
            <person name="Wilkinson J."/>
            <person name="Wilson A."/>
            <person name="Yadav S."/>
            <person name="Young G."/>
            <person name="Yu Q."/>
            <person name="Zembek L."/>
            <person name="Zhong D."/>
            <person name="Zimmer A."/>
            <person name="Zwirko Z."/>
            <person name="Jaffe D.B."/>
            <person name="Alvarez P."/>
            <person name="Brockman W."/>
            <person name="Butler J."/>
            <person name="Chin C."/>
            <person name="Gnerre S."/>
            <person name="Grabherr M."/>
            <person name="Kleber M."/>
            <person name="Mauceli E."/>
            <person name="MacCallum I."/>
        </authorList>
    </citation>
    <scope>NUCLEOTIDE SEQUENCE [LARGE SCALE GENOMIC DNA]</scope>
    <source>
        <strain evidence="3">Tai18E2 / Tucson 14021-0261.01</strain>
    </source>
</reference>
<gene>
    <name evidence="2" type="primary">Dyak\Mst89B</name>
    <name evidence="2" type="synonym">Dyak\GE24383</name>
    <name evidence="2" type="synonym">dyak_GLEANR_8084</name>
    <name evidence="2" type="synonym">GE24383</name>
    <name evidence="2" type="synonym">Mst89B</name>
    <name evidence="2" type="ORF">Dyak_GE24383</name>
</gene>
<organism evidence="2 3">
    <name type="scientific">Drosophila yakuba</name>
    <name type="common">Fruit fly</name>
    <dbReference type="NCBI Taxonomy" id="7245"/>
    <lineage>
        <taxon>Eukaryota</taxon>
        <taxon>Metazoa</taxon>
        <taxon>Ecdysozoa</taxon>
        <taxon>Arthropoda</taxon>
        <taxon>Hexapoda</taxon>
        <taxon>Insecta</taxon>
        <taxon>Pterygota</taxon>
        <taxon>Neoptera</taxon>
        <taxon>Endopterygota</taxon>
        <taxon>Diptera</taxon>
        <taxon>Brachycera</taxon>
        <taxon>Muscomorpha</taxon>
        <taxon>Ephydroidea</taxon>
        <taxon>Drosophilidae</taxon>
        <taxon>Drosophila</taxon>
        <taxon>Sophophora</taxon>
    </lineage>
</organism>
<dbReference type="GO" id="GO:0007283">
    <property type="term" value="P:spermatogenesis"/>
    <property type="evidence" value="ECO:0007669"/>
    <property type="project" value="EnsemblMetazoa"/>
</dbReference>
<dbReference type="HOGENOM" id="CLU_754936_0_0_1"/>
<reference evidence="2 3" key="2">
    <citation type="journal article" date="2007" name="PLoS Biol.">
        <title>Principles of genome evolution in the Drosophila melanogaster species group.</title>
        <authorList>
            <person name="Ranz J.M."/>
            <person name="Maurin D."/>
            <person name="Chan Y.S."/>
            <person name="von Grotthuss M."/>
            <person name="Hillier L.W."/>
            <person name="Roote J."/>
            <person name="Ashburner M."/>
            <person name="Bergman C.M."/>
        </authorList>
    </citation>
    <scope>NUCLEOTIDE SEQUENCE [LARGE SCALE GENOMIC DNA]</scope>
    <source>
        <strain evidence="3">Tai18E2 / Tucson 14021-0261.01</strain>
    </source>
</reference>
<dbReference type="Proteomes" id="UP000002282">
    <property type="component" value="Chromosome 3R"/>
</dbReference>
<dbReference type="eggNOG" id="ENOG502TBGK">
    <property type="taxonomic scope" value="Eukaryota"/>
</dbReference>